<evidence type="ECO:0000256" key="4">
    <source>
        <dbReference type="ARBA" id="ARBA00022827"/>
    </source>
</evidence>
<comment type="similarity">
    <text evidence="2">Belongs to the FAD-dependent glycerol-3-phosphate dehydrogenase family.</text>
</comment>
<name>A0A0W0TNG2_9GAMM</name>
<dbReference type="AlphaFoldDB" id="A0A0W0TNG2"/>
<accession>A0A0W0TNG2</accession>
<dbReference type="InterPro" id="IPR038299">
    <property type="entry name" value="DAO_C_sf"/>
</dbReference>
<dbReference type="EMBL" id="LNYC01000073">
    <property type="protein sequence ID" value="KTC97123.1"/>
    <property type="molecule type" value="Genomic_DNA"/>
</dbReference>
<evidence type="ECO:0000256" key="5">
    <source>
        <dbReference type="ARBA" id="ARBA00023002"/>
    </source>
</evidence>
<dbReference type="RefSeq" id="WP_028386163.1">
    <property type="nucleotide sequence ID" value="NZ_CAAAHN010000004.1"/>
</dbReference>
<organism evidence="6 7">
    <name type="scientific">Legionella geestiana</name>
    <dbReference type="NCBI Taxonomy" id="45065"/>
    <lineage>
        <taxon>Bacteria</taxon>
        <taxon>Pseudomonadati</taxon>
        <taxon>Pseudomonadota</taxon>
        <taxon>Gammaproteobacteria</taxon>
        <taxon>Legionellales</taxon>
        <taxon>Legionellaceae</taxon>
        <taxon>Legionella</taxon>
    </lineage>
</organism>
<dbReference type="Pfam" id="PF16901">
    <property type="entry name" value="DAO_C"/>
    <property type="match status" value="1"/>
</dbReference>
<dbReference type="InterPro" id="IPR031656">
    <property type="entry name" value="DAO_C"/>
</dbReference>
<evidence type="ECO:0000313" key="7">
    <source>
        <dbReference type="Proteomes" id="UP000054785"/>
    </source>
</evidence>
<protein>
    <submittedName>
        <fullName evidence="6">Glycerol-3-phosphate dehydrogenase</fullName>
        <ecNumber evidence="6">1.1.5.3</ecNumber>
    </submittedName>
</protein>
<dbReference type="InterPro" id="IPR036188">
    <property type="entry name" value="FAD/NAD-bd_sf"/>
</dbReference>
<comment type="caution">
    <text evidence="6">The sequence shown here is derived from an EMBL/GenBank/DDBJ whole genome shotgun (WGS) entry which is preliminary data.</text>
</comment>
<dbReference type="NCBIfam" id="NF009906">
    <property type="entry name" value="PRK13369.1"/>
    <property type="match status" value="1"/>
</dbReference>
<dbReference type="PANTHER" id="PTHR11985">
    <property type="entry name" value="GLYCEROL-3-PHOSPHATE DEHYDROGENASE"/>
    <property type="match status" value="1"/>
</dbReference>
<dbReference type="Gene3D" id="1.10.8.870">
    <property type="entry name" value="Alpha-glycerophosphate oxidase, cap domain"/>
    <property type="match status" value="1"/>
</dbReference>
<evidence type="ECO:0000256" key="1">
    <source>
        <dbReference type="ARBA" id="ARBA00001974"/>
    </source>
</evidence>
<proteinExistence type="inferred from homology"/>
<evidence type="ECO:0000313" key="6">
    <source>
        <dbReference type="EMBL" id="KTC97123.1"/>
    </source>
</evidence>
<reference evidence="6 7" key="1">
    <citation type="submission" date="2015-11" db="EMBL/GenBank/DDBJ databases">
        <title>Genomic analysis of 38 Legionella species identifies large and diverse effector repertoires.</title>
        <authorList>
            <person name="Burstein D."/>
            <person name="Amaro F."/>
            <person name="Zusman T."/>
            <person name="Lifshitz Z."/>
            <person name="Cohen O."/>
            <person name="Gilbert J.A."/>
            <person name="Pupko T."/>
            <person name="Shuman H.A."/>
            <person name="Segal G."/>
        </authorList>
    </citation>
    <scope>NUCLEOTIDE SEQUENCE [LARGE SCALE GENOMIC DNA]</scope>
    <source>
        <strain evidence="6 7">ATCC 49504</strain>
    </source>
</reference>
<evidence type="ECO:0000256" key="2">
    <source>
        <dbReference type="ARBA" id="ARBA00007330"/>
    </source>
</evidence>
<keyword evidence="3" id="KW-0285">Flavoprotein</keyword>
<evidence type="ECO:0000256" key="3">
    <source>
        <dbReference type="ARBA" id="ARBA00022630"/>
    </source>
</evidence>
<dbReference type="Gene3D" id="3.30.9.10">
    <property type="entry name" value="D-Amino Acid Oxidase, subunit A, domain 2"/>
    <property type="match status" value="1"/>
</dbReference>
<dbReference type="PANTHER" id="PTHR11985:SF15">
    <property type="entry name" value="GLYCEROL-3-PHOSPHATE DEHYDROGENASE, MITOCHONDRIAL"/>
    <property type="match status" value="1"/>
</dbReference>
<keyword evidence="5 6" id="KW-0560">Oxidoreductase</keyword>
<dbReference type="OrthoDB" id="9766796at2"/>
<dbReference type="Gene3D" id="6.10.250.1890">
    <property type="match status" value="1"/>
</dbReference>
<dbReference type="GO" id="GO:0046168">
    <property type="term" value="P:glycerol-3-phosphate catabolic process"/>
    <property type="evidence" value="ECO:0007669"/>
    <property type="project" value="TreeGrafter"/>
</dbReference>
<dbReference type="EC" id="1.1.5.3" evidence="6"/>
<dbReference type="STRING" id="45065.Lgee_2094"/>
<dbReference type="Pfam" id="PF01266">
    <property type="entry name" value="DAO"/>
    <property type="match status" value="1"/>
</dbReference>
<dbReference type="NCBIfam" id="NF008899">
    <property type="entry name" value="PRK12266.1"/>
    <property type="match status" value="1"/>
</dbReference>
<gene>
    <name evidence="6" type="primary">glpD</name>
    <name evidence="6" type="ORF">Lgee_2094</name>
</gene>
<keyword evidence="7" id="KW-1185">Reference proteome</keyword>
<dbReference type="SUPFAM" id="SSF51905">
    <property type="entry name" value="FAD/NAD(P)-binding domain"/>
    <property type="match status" value="1"/>
</dbReference>
<dbReference type="PATRIC" id="fig|45065.4.peg.2273"/>
<dbReference type="GO" id="GO:0004368">
    <property type="term" value="F:glycerol-3-phosphate dehydrogenase (quinone) activity"/>
    <property type="evidence" value="ECO:0007669"/>
    <property type="project" value="UniProtKB-EC"/>
</dbReference>
<sequence length="497" mass="55085">MERTVDVAVIGGGINGCACAADAALRGLSTALVEKGDLASATSSKSTKLIHGGLRYLELGEFQLVRRALKERARLMQLAPHLIKPLSIVIPLNKNTRPQWLMRAGLFIYDRLGGLGELPASKKLRLYRHPECFEPLQTHCKSLLQYHDATTDDARLTVSYALMAHLSGASILTHTSLVRAHVVNGLWHLTLQHAEGDFRKIVARALINATGPWAKTTDALLGIDSPWQLTPVQGSHVLFPKLYEGEHAYLLQNPDKRVVFVVPWYGFTMVGTTDTPYNGSLDAVQITEAEKNYLCTTINRFFKLTVTPQNICDSFSGVRPLVASSKQDARTLSRDYVCHFTDAPAPGVSIYGGKLTTCRELAEIAVDALKPVFPDLSPSKTAVTPLPGAEWFGKPFSEYVEYAHKRYTWLNPELLNRYLGSYGTRTEHLLGGKRSIQALGNEIIPGLYQAELDYLIREEWVRHVDDVLWRRTKLGLTTDRPGALRVAACIESSIALI</sequence>
<comment type="cofactor">
    <cofactor evidence="1">
        <name>FAD</name>
        <dbReference type="ChEBI" id="CHEBI:57692"/>
    </cofactor>
</comment>
<dbReference type="InterPro" id="IPR000447">
    <property type="entry name" value="G3P_DH_FAD-dep"/>
</dbReference>
<dbReference type="Proteomes" id="UP000054785">
    <property type="component" value="Unassembled WGS sequence"/>
</dbReference>
<dbReference type="PRINTS" id="PR01001">
    <property type="entry name" value="FADG3PDH"/>
</dbReference>
<dbReference type="InterPro" id="IPR006076">
    <property type="entry name" value="FAD-dep_OxRdtase"/>
</dbReference>
<dbReference type="Gene3D" id="3.50.50.60">
    <property type="entry name" value="FAD/NAD(P)-binding domain"/>
    <property type="match status" value="1"/>
</dbReference>
<keyword evidence="4" id="KW-0274">FAD</keyword>